<evidence type="ECO:0000313" key="7">
    <source>
        <dbReference type="Proteomes" id="UP000297429"/>
    </source>
</evidence>
<feature type="compositionally biased region" description="Polar residues" evidence="1">
    <location>
        <begin position="359"/>
        <end position="372"/>
    </location>
</feature>
<feature type="region of interest" description="Disordered" evidence="1">
    <location>
        <begin position="441"/>
        <end position="497"/>
    </location>
</feature>
<feature type="region of interest" description="Disordered" evidence="1">
    <location>
        <begin position="359"/>
        <end position="379"/>
    </location>
</feature>
<evidence type="ECO:0000313" key="5">
    <source>
        <dbReference type="EMBL" id="TFB30194.1"/>
    </source>
</evidence>
<keyword evidence="7" id="KW-1185">Reference proteome</keyword>
<dbReference type="EMBL" id="SOPX01000003">
    <property type="protein sequence ID" value="TFB30194.1"/>
    <property type="molecule type" value="Genomic_DNA"/>
</dbReference>
<gene>
    <name evidence="4" type="ORF">BCL90_3432</name>
    <name evidence="5" type="ORF">E3V97_18660</name>
</gene>
<comment type="caution">
    <text evidence="4">The sequence shown here is derived from an EMBL/GenBank/DDBJ whole genome shotgun (WGS) entry which is preliminary data.</text>
</comment>
<dbReference type="Pfam" id="PF13351">
    <property type="entry name" value="DUF4099"/>
    <property type="match status" value="1"/>
</dbReference>
<evidence type="ECO:0000313" key="4">
    <source>
        <dbReference type="EMBL" id="RLJ75085.1"/>
    </source>
</evidence>
<reference evidence="5 7" key="2">
    <citation type="submission" date="2019-03" db="EMBL/GenBank/DDBJ databases">
        <authorList>
            <person name="He R.-H."/>
        </authorList>
    </citation>
    <scope>NUCLEOTIDE SEQUENCE [LARGE SCALE GENOMIC DNA]</scope>
    <source>
        <strain evidence="5 7">DSM 19624</strain>
    </source>
</reference>
<dbReference type="AlphaFoldDB" id="A0A497Y0G8"/>
<dbReference type="Pfam" id="PF13101">
    <property type="entry name" value="DUF3945"/>
    <property type="match status" value="2"/>
</dbReference>
<evidence type="ECO:0000259" key="2">
    <source>
        <dbReference type="Pfam" id="PF13101"/>
    </source>
</evidence>
<evidence type="ECO:0000256" key="1">
    <source>
        <dbReference type="SAM" id="MobiDB-lite"/>
    </source>
</evidence>
<accession>A0A497Y0G8</accession>
<protein>
    <submittedName>
        <fullName evidence="5">DUF3945 domain-containing protein</fullName>
    </submittedName>
    <submittedName>
        <fullName evidence="4">Uncharacterized protein DUF3945</fullName>
    </submittedName>
</protein>
<name>A0A497Y0G8_9SPHI</name>
<dbReference type="EMBL" id="RCCK01000012">
    <property type="protein sequence ID" value="RLJ75085.1"/>
    <property type="molecule type" value="Genomic_DNA"/>
</dbReference>
<sequence>MSEEQNIQQESPDQLSDILLVLNKETMKLEAVKGVGKDGKLETVPPNKENENQFMRVDKNGDIFSNFFKNFLSQLKNPTKFSFFKVPSVSAVQKAADIKEAVEKPSPQGNKLLSEHEVKPDGKISQEQKEQNESLNQNTMENQQTATASEGGQSTGEYRYKAEDIDWKTMSNLGLSQEKMEKMKILEPLLKGYKTNELVPISLNLGTAITRLDARLSLQANEEGKVVVAIHGIRKEPNLNYSFFGHEFSKEDKANLLKTGNMGRIVELTHGKTGEKIPSIISVDRLTNELIALRADKIKVPDEIKGIVLNEHQKQTLLEGQPLQLKGMISSKGASFDASVQFNADKRYVEFLFDRTTDNRQTQNTSQVQNQPREAPAEFRGQRLTDEQYNQFKEGQTIHIDGLVDKKGKAYQGYITYNKETGNTDFAFKNPNEMKDQLQPTEAHKTQVAVNSDGKTNESTKQNNEPLKSGQANPDTAKEQQKQDTRNTPTKSKGRKI</sequence>
<dbReference type="InterPro" id="IPR025222">
    <property type="entry name" value="DUF3945"/>
</dbReference>
<dbReference type="InterPro" id="IPR025343">
    <property type="entry name" value="DUF4099"/>
</dbReference>
<feature type="compositionally biased region" description="Basic and acidic residues" evidence="1">
    <location>
        <begin position="476"/>
        <end position="485"/>
    </location>
</feature>
<dbReference type="Proteomes" id="UP000273898">
    <property type="component" value="Unassembled WGS sequence"/>
</dbReference>
<dbReference type="OrthoDB" id="1081890at2"/>
<evidence type="ECO:0000259" key="3">
    <source>
        <dbReference type="Pfam" id="PF13351"/>
    </source>
</evidence>
<feature type="domain" description="DUF3945" evidence="2">
    <location>
        <begin position="376"/>
        <end position="428"/>
    </location>
</feature>
<feature type="compositionally biased region" description="Basic and acidic residues" evidence="1">
    <location>
        <begin position="113"/>
        <end position="132"/>
    </location>
</feature>
<feature type="domain" description="DUF3945" evidence="2">
    <location>
        <begin position="301"/>
        <end position="354"/>
    </location>
</feature>
<dbReference type="RefSeq" id="WP_121285058.1">
    <property type="nucleotide sequence ID" value="NZ_RCCK01000012.1"/>
</dbReference>
<feature type="region of interest" description="Disordered" evidence="1">
    <location>
        <begin position="100"/>
        <end position="136"/>
    </location>
</feature>
<feature type="domain" description="DUF4099" evidence="3">
    <location>
        <begin position="160"/>
        <end position="241"/>
    </location>
</feature>
<proteinExistence type="predicted"/>
<reference evidence="4 6" key="1">
    <citation type="submission" date="2018-10" db="EMBL/GenBank/DDBJ databases">
        <title>Genomic Encyclopedia of Archaeal and Bacterial Type Strains, Phase II (KMG-II): from individual species to whole genera.</title>
        <authorList>
            <person name="Goeker M."/>
        </authorList>
    </citation>
    <scope>NUCLEOTIDE SEQUENCE [LARGE SCALE GENOMIC DNA]</scope>
    <source>
        <strain evidence="4 6">DSM 19624</strain>
    </source>
</reference>
<evidence type="ECO:0000313" key="6">
    <source>
        <dbReference type="Proteomes" id="UP000273898"/>
    </source>
</evidence>
<organism evidence="4 6">
    <name type="scientific">Pedobacter alluvionis</name>
    <dbReference type="NCBI Taxonomy" id="475253"/>
    <lineage>
        <taxon>Bacteria</taxon>
        <taxon>Pseudomonadati</taxon>
        <taxon>Bacteroidota</taxon>
        <taxon>Sphingobacteriia</taxon>
        <taxon>Sphingobacteriales</taxon>
        <taxon>Sphingobacteriaceae</taxon>
        <taxon>Pedobacter</taxon>
    </lineage>
</organism>
<dbReference type="Proteomes" id="UP000297429">
    <property type="component" value="Unassembled WGS sequence"/>
</dbReference>
<feature type="compositionally biased region" description="Polar residues" evidence="1">
    <location>
        <begin position="448"/>
        <end position="474"/>
    </location>
</feature>